<evidence type="ECO:0000256" key="3">
    <source>
        <dbReference type="ARBA" id="ARBA00022729"/>
    </source>
</evidence>
<evidence type="ECO:0000256" key="2">
    <source>
        <dbReference type="ARBA" id="ARBA00022525"/>
    </source>
</evidence>
<accession>A0A087T8Z7</accession>
<keyword evidence="8" id="KW-1185">Reference proteome</keyword>
<evidence type="ECO:0000256" key="5">
    <source>
        <dbReference type="SAM" id="SignalP"/>
    </source>
</evidence>
<evidence type="ECO:0000256" key="4">
    <source>
        <dbReference type="ARBA" id="ARBA00023157"/>
    </source>
</evidence>
<gene>
    <name evidence="7" type="ORF">X975_16097</name>
</gene>
<evidence type="ECO:0000256" key="1">
    <source>
        <dbReference type="ARBA" id="ARBA00004613"/>
    </source>
</evidence>
<dbReference type="InterPro" id="IPR011390">
    <property type="entry name" value="IGFBP_rP_mac25"/>
</dbReference>
<dbReference type="Gene3D" id="4.10.40.20">
    <property type="match status" value="1"/>
</dbReference>
<dbReference type="GO" id="GO:0005576">
    <property type="term" value="C:extracellular region"/>
    <property type="evidence" value="ECO:0007669"/>
    <property type="project" value="UniProtKB-SubCell"/>
</dbReference>
<feature type="non-terminal residue" evidence="7">
    <location>
        <position position="202"/>
    </location>
</feature>
<dbReference type="InterPro" id="IPR009030">
    <property type="entry name" value="Growth_fac_rcpt_cys_sf"/>
</dbReference>
<organism evidence="7 8">
    <name type="scientific">Stegodyphus mimosarum</name>
    <name type="common">African social velvet spider</name>
    <dbReference type="NCBI Taxonomy" id="407821"/>
    <lineage>
        <taxon>Eukaryota</taxon>
        <taxon>Metazoa</taxon>
        <taxon>Ecdysozoa</taxon>
        <taxon>Arthropoda</taxon>
        <taxon>Chelicerata</taxon>
        <taxon>Arachnida</taxon>
        <taxon>Araneae</taxon>
        <taxon>Araneomorphae</taxon>
        <taxon>Entelegynae</taxon>
        <taxon>Eresoidea</taxon>
        <taxon>Eresidae</taxon>
        <taxon>Stegodyphus</taxon>
    </lineage>
</organism>
<proteinExistence type="predicted"/>
<dbReference type="PANTHER" id="PTHR14186:SF20">
    <property type="entry name" value="CYSTEINE-RICH MOTOR NEURON 1 PROTEIN-LIKE"/>
    <property type="match status" value="1"/>
</dbReference>
<dbReference type="EMBL" id="KK114040">
    <property type="protein sequence ID" value="KFM61586.1"/>
    <property type="molecule type" value="Genomic_DNA"/>
</dbReference>
<dbReference type="InterPro" id="IPR000867">
    <property type="entry name" value="IGFBP-like"/>
</dbReference>
<keyword evidence="3 5" id="KW-0732">Signal</keyword>
<dbReference type="AlphaFoldDB" id="A0A087T8Z7"/>
<feature type="chain" id="PRO_5001829408" evidence="5">
    <location>
        <begin position="22"/>
        <end position="202"/>
    </location>
</feature>
<dbReference type="Proteomes" id="UP000054359">
    <property type="component" value="Unassembled WGS sequence"/>
</dbReference>
<sequence length="202" mass="22614">MQALLLLIFSNIVSLLESAKADVQKGIIERKRRSFVSELPLHCPPCEQVHCDNYVRCKGGFSFDVCNCCKVCAKLEGEQCGGHHNYLGRCDKGLTCQPREPAEVTFFKDGVKKVYRVERGLCKKVSSCKPKCDPVYCSKSPTAICSAVGNSDKMQQCQGVCQHTSCRACKFIMLPQVCPKCSSYDFRCIRRFGKCTQKNESK</sequence>
<dbReference type="OrthoDB" id="5976811at2759"/>
<feature type="domain" description="IGFBP N-terminal" evidence="6">
    <location>
        <begin position="39"/>
        <end position="125"/>
    </location>
</feature>
<evidence type="ECO:0000313" key="8">
    <source>
        <dbReference type="Proteomes" id="UP000054359"/>
    </source>
</evidence>
<comment type="subcellular location">
    <subcellularLocation>
        <location evidence="1">Secreted</location>
    </subcellularLocation>
</comment>
<dbReference type="GO" id="GO:0009966">
    <property type="term" value="P:regulation of signal transduction"/>
    <property type="evidence" value="ECO:0007669"/>
    <property type="project" value="TreeGrafter"/>
</dbReference>
<keyword evidence="4" id="KW-1015">Disulfide bond</keyword>
<name>A0A087T8Z7_STEMI</name>
<dbReference type="OMA" id="RFGRCVH"/>
<dbReference type="GO" id="GO:0001558">
    <property type="term" value="P:regulation of cell growth"/>
    <property type="evidence" value="ECO:0007669"/>
    <property type="project" value="InterPro"/>
</dbReference>
<dbReference type="Pfam" id="PF00219">
    <property type="entry name" value="IGFBP"/>
    <property type="match status" value="1"/>
</dbReference>
<dbReference type="GO" id="GO:0005520">
    <property type="term" value="F:insulin-like growth factor binding"/>
    <property type="evidence" value="ECO:0007669"/>
    <property type="project" value="InterPro"/>
</dbReference>
<evidence type="ECO:0000313" key="7">
    <source>
        <dbReference type="EMBL" id="KFM61586.1"/>
    </source>
</evidence>
<keyword evidence="2" id="KW-0964">Secreted</keyword>
<dbReference type="PROSITE" id="PS51323">
    <property type="entry name" value="IGFBP_N_2"/>
    <property type="match status" value="1"/>
</dbReference>
<feature type="signal peptide" evidence="5">
    <location>
        <begin position="1"/>
        <end position="21"/>
    </location>
</feature>
<dbReference type="PANTHER" id="PTHR14186">
    <property type="entry name" value="INSULIN-LIKE GROWTH FACTOR BINDING PROTEIN-RELATED"/>
    <property type="match status" value="1"/>
</dbReference>
<dbReference type="SMART" id="SM00121">
    <property type="entry name" value="IB"/>
    <property type="match status" value="1"/>
</dbReference>
<dbReference type="SUPFAM" id="SSF57184">
    <property type="entry name" value="Growth factor receptor domain"/>
    <property type="match status" value="1"/>
</dbReference>
<evidence type="ECO:0000259" key="6">
    <source>
        <dbReference type="PROSITE" id="PS51323"/>
    </source>
</evidence>
<protein>
    <submittedName>
        <fullName evidence="7">Cysteine-rich motor neuron 1 protein</fullName>
    </submittedName>
</protein>
<reference evidence="7 8" key="1">
    <citation type="submission" date="2013-11" db="EMBL/GenBank/DDBJ databases">
        <title>Genome sequencing of Stegodyphus mimosarum.</title>
        <authorList>
            <person name="Bechsgaard J."/>
        </authorList>
    </citation>
    <scope>NUCLEOTIDE SEQUENCE [LARGE SCALE GENOMIC DNA]</scope>
</reference>